<name>A0AAE1L1C2_PETCI</name>
<dbReference type="GO" id="GO:0036064">
    <property type="term" value="C:ciliary basal body"/>
    <property type="evidence" value="ECO:0007669"/>
    <property type="project" value="TreeGrafter"/>
</dbReference>
<dbReference type="Pfam" id="PF13181">
    <property type="entry name" value="TPR_8"/>
    <property type="match status" value="1"/>
</dbReference>
<accession>A0AAE1L1C2</accession>
<reference evidence="3" key="1">
    <citation type="submission" date="2023-10" db="EMBL/GenBank/DDBJ databases">
        <title>Genome assemblies of two species of porcelain crab, Petrolisthes cinctipes and Petrolisthes manimaculis (Anomura: Porcellanidae).</title>
        <authorList>
            <person name="Angst P."/>
        </authorList>
    </citation>
    <scope>NUCLEOTIDE SEQUENCE</scope>
    <source>
        <strain evidence="3">PB745_01</strain>
        <tissue evidence="3">Gill</tissue>
    </source>
</reference>
<dbReference type="InterPro" id="IPR011990">
    <property type="entry name" value="TPR-like_helical_dom_sf"/>
</dbReference>
<dbReference type="GO" id="GO:0097730">
    <property type="term" value="C:non-motile cilium"/>
    <property type="evidence" value="ECO:0007669"/>
    <property type="project" value="TreeGrafter"/>
</dbReference>
<feature type="compositionally biased region" description="Polar residues" evidence="2">
    <location>
        <begin position="109"/>
        <end position="119"/>
    </location>
</feature>
<dbReference type="InterPro" id="IPR019734">
    <property type="entry name" value="TPR_rpt"/>
</dbReference>
<comment type="caution">
    <text evidence="3">The sequence shown here is derived from an EMBL/GenBank/DDBJ whole genome shotgun (WGS) entry which is preliminary data.</text>
</comment>
<evidence type="ECO:0000313" key="3">
    <source>
        <dbReference type="EMBL" id="KAK3892911.1"/>
    </source>
</evidence>
<dbReference type="SMART" id="SM00028">
    <property type="entry name" value="TPR"/>
    <property type="match status" value="6"/>
</dbReference>
<dbReference type="Pfam" id="PF13374">
    <property type="entry name" value="TPR_10"/>
    <property type="match status" value="1"/>
</dbReference>
<feature type="compositionally biased region" description="Low complexity" evidence="2">
    <location>
        <begin position="98"/>
        <end position="108"/>
    </location>
</feature>
<feature type="compositionally biased region" description="Polar residues" evidence="2">
    <location>
        <begin position="144"/>
        <end position="157"/>
    </location>
</feature>
<dbReference type="Proteomes" id="UP001286313">
    <property type="component" value="Unassembled WGS sequence"/>
</dbReference>
<evidence type="ECO:0000313" key="4">
    <source>
        <dbReference type="Proteomes" id="UP001286313"/>
    </source>
</evidence>
<keyword evidence="4" id="KW-1185">Reference proteome</keyword>
<feature type="region of interest" description="Disordered" evidence="2">
    <location>
        <begin position="91"/>
        <end position="158"/>
    </location>
</feature>
<gene>
    <name evidence="3" type="ORF">Pcinc_003251</name>
</gene>
<dbReference type="EMBL" id="JAWQEG010000240">
    <property type="protein sequence ID" value="KAK3892911.1"/>
    <property type="molecule type" value="Genomic_DNA"/>
</dbReference>
<dbReference type="CDD" id="cd21341">
    <property type="entry name" value="TTC8_N"/>
    <property type="match status" value="1"/>
</dbReference>
<sequence>MATKVNKTFQPCRTNIMDPLFLALSNFRRRNFEKCVEICTELLNKNPLDQAVWSLKTRALTEQVWVDECDGEEEGLADVLMDDNTIASVARPGTSLRSAPPSSAGGPSQTFRPSTQSGRPLSGVVRPGSQGGRPGTMDQALRTPRTSQTARPVSATSGRHVRLGTASMLSTGDGSFINLARLNVAKYANQQNIAKALFEYIYFHENDVRHALDLAAQATQALNFKDWWWKVQLGRCYYRLGLFRDAEKQFKSALKQQDNINTFLLLGRVYIRLDQPMASLDVYKDGLDKFPGEVTLLTAISRIYEGLNDLPKAVKFYKDVLQCDATHVEAIACIGTNHFYSDQPEVALRFYRRLLQMGIYNCEIFNNLGLCCFYAQQYDMTLTCFERALSLATDQGIADVWYNLGHIALGIGDINLAYQCFRLALVSDNDHGESYNNLGVLEYRRGNLETARAFFMTSASLSPHMYQPHYNHAKLAHKVGDLQTSFIIVQKALNLFPAHVDSQELLKTLETHFQTL</sequence>
<evidence type="ECO:0000256" key="1">
    <source>
        <dbReference type="PROSITE-ProRule" id="PRU00339"/>
    </source>
</evidence>
<dbReference type="SUPFAM" id="SSF48452">
    <property type="entry name" value="TPR-like"/>
    <property type="match status" value="1"/>
</dbReference>
<keyword evidence="1" id="KW-0802">TPR repeat</keyword>
<evidence type="ECO:0008006" key="5">
    <source>
        <dbReference type="Google" id="ProtNLM"/>
    </source>
</evidence>
<protein>
    <recommendedName>
        <fullName evidence="5">Tetratricopeptide repeat domain 8</fullName>
    </recommendedName>
</protein>
<dbReference type="InterPro" id="IPR028796">
    <property type="entry name" value="BBS8"/>
</dbReference>
<dbReference type="Gene3D" id="1.25.40.10">
    <property type="entry name" value="Tetratricopeptide repeat domain"/>
    <property type="match status" value="1"/>
</dbReference>
<dbReference type="PANTHER" id="PTHR44177">
    <property type="entry name" value="TETRATRICOPEPTIDE REPEAT PROTEIN 8"/>
    <property type="match status" value="1"/>
</dbReference>
<dbReference type="FunFam" id="1.25.40.10:FF:000300">
    <property type="entry name" value="Tetratricopeptide repeat domain 8"/>
    <property type="match status" value="1"/>
</dbReference>
<proteinExistence type="predicted"/>
<dbReference type="AlphaFoldDB" id="A0AAE1L1C2"/>
<dbReference type="PANTHER" id="PTHR44177:SF1">
    <property type="entry name" value="TETRATRICOPEPTIDE REPEAT PROTEIN 8"/>
    <property type="match status" value="1"/>
</dbReference>
<feature type="repeat" description="TPR" evidence="1">
    <location>
        <begin position="432"/>
        <end position="465"/>
    </location>
</feature>
<dbReference type="PROSITE" id="PS50005">
    <property type="entry name" value="TPR"/>
    <property type="match status" value="2"/>
</dbReference>
<feature type="repeat" description="TPR" evidence="1">
    <location>
        <begin position="398"/>
        <end position="431"/>
    </location>
</feature>
<evidence type="ECO:0000256" key="2">
    <source>
        <dbReference type="SAM" id="MobiDB-lite"/>
    </source>
</evidence>
<dbReference type="GO" id="GO:0034464">
    <property type="term" value="C:BBSome"/>
    <property type="evidence" value="ECO:0007669"/>
    <property type="project" value="InterPro"/>
</dbReference>
<organism evidence="3 4">
    <name type="scientific">Petrolisthes cinctipes</name>
    <name type="common">Flat porcelain crab</name>
    <dbReference type="NCBI Taxonomy" id="88211"/>
    <lineage>
        <taxon>Eukaryota</taxon>
        <taxon>Metazoa</taxon>
        <taxon>Ecdysozoa</taxon>
        <taxon>Arthropoda</taxon>
        <taxon>Crustacea</taxon>
        <taxon>Multicrustacea</taxon>
        <taxon>Malacostraca</taxon>
        <taxon>Eumalacostraca</taxon>
        <taxon>Eucarida</taxon>
        <taxon>Decapoda</taxon>
        <taxon>Pleocyemata</taxon>
        <taxon>Anomura</taxon>
        <taxon>Galatheoidea</taxon>
        <taxon>Porcellanidae</taxon>
        <taxon>Petrolisthes</taxon>
    </lineage>
</organism>
<dbReference type="GO" id="GO:1905515">
    <property type="term" value="P:non-motile cilium assembly"/>
    <property type="evidence" value="ECO:0007669"/>
    <property type="project" value="InterPro"/>
</dbReference>